<comment type="similarity">
    <text evidence="9 11">Belongs to the TonB-dependent receptor family.</text>
</comment>
<dbReference type="RefSeq" id="WP_086742836.1">
    <property type="nucleotide sequence ID" value="NZ_MWPV01000001.1"/>
</dbReference>
<dbReference type="EMBL" id="MWPV01000001">
    <property type="protein sequence ID" value="OUL59446.1"/>
    <property type="molecule type" value="Genomic_DNA"/>
</dbReference>
<keyword evidence="6 11" id="KW-0798">TonB box</keyword>
<evidence type="ECO:0000256" key="1">
    <source>
        <dbReference type="ARBA" id="ARBA00004571"/>
    </source>
</evidence>
<keyword evidence="16" id="KW-1185">Reference proteome</keyword>
<dbReference type="InterPro" id="IPR036942">
    <property type="entry name" value="Beta-barrel_TonB_sf"/>
</dbReference>
<evidence type="ECO:0000256" key="11">
    <source>
        <dbReference type="RuleBase" id="RU003357"/>
    </source>
</evidence>
<dbReference type="OrthoDB" id="176248at2"/>
<evidence type="ECO:0000256" key="9">
    <source>
        <dbReference type="PROSITE-ProRule" id="PRU01360"/>
    </source>
</evidence>
<gene>
    <name evidence="15" type="ORF">B1199_04025</name>
</gene>
<keyword evidence="8 9" id="KW-0998">Cell outer membrane</keyword>
<feature type="domain" description="TonB-dependent receptor-like beta-barrel" evidence="13">
    <location>
        <begin position="386"/>
        <end position="837"/>
    </location>
</feature>
<accession>A0A244CVJ1</accession>
<evidence type="ECO:0000256" key="3">
    <source>
        <dbReference type="ARBA" id="ARBA00022452"/>
    </source>
</evidence>
<evidence type="ECO:0000256" key="2">
    <source>
        <dbReference type="ARBA" id="ARBA00022448"/>
    </source>
</evidence>
<dbReference type="PANTHER" id="PTHR47234">
    <property type="match status" value="1"/>
</dbReference>
<dbReference type="Proteomes" id="UP000194841">
    <property type="component" value="Unassembled WGS sequence"/>
</dbReference>
<keyword evidence="3 9" id="KW-1134">Transmembrane beta strand</keyword>
<organism evidence="15 16">
    <name type="scientific">Pseudoalteromonas ulvae</name>
    <dbReference type="NCBI Taxonomy" id="107327"/>
    <lineage>
        <taxon>Bacteria</taxon>
        <taxon>Pseudomonadati</taxon>
        <taxon>Pseudomonadota</taxon>
        <taxon>Gammaproteobacteria</taxon>
        <taxon>Alteromonadales</taxon>
        <taxon>Pseudoalteromonadaceae</taxon>
        <taxon>Pseudoalteromonas</taxon>
    </lineage>
</organism>
<feature type="chain" id="PRO_5011303804" evidence="12">
    <location>
        <begin position="30"/>
        <end position="872"/>
    </location>
</feature>
<feature type="short sequence motif" description="TonB C-terminal box" evidence="10">
    <location>
        <begin position="855"/>
        <end position="872"/>
    </location>
</feature>
<dbReference type="AlphaFoldDB" id="A0A244CVJ1"/>
<dbReference type="PROSITE" id="PS52016">
    <property type="entry name" value="TONB_DEPENDENT_REC_3"/>
    <property type="match status" value="1"/>
</dbReference>
<dbReference type="GO" id="GO:0009279">
    <property type="term" value="C:cell outer membrane"/>
    <property type="evidence" value="ECO:0007669"/>
    <property type="project" value="UniProtKB-SubCell"/>
</dbReference>
<dbReference type="InterPro" id="IPR000531">
    <property type="entry name" value="Beta-barrel_TonB"/>
</dbReference>
<proteinExistence type="inferred from homology"/>
<dbReference type="PROSITE" id="PS01156">
    <property type="entry name" value="TONB_DEPENDENT_REC_2"/>
    <property type="match status" value="1"/>
</dbReference>
<evidence type="ECO:0000256" key="7">
    <source>
        <dbReference type="ARBA" id="ARBA00023136"/>
    </source>
</evidence>
<evidence type="ECO:0000256" key="12">
    <source>
        <dbReference type="SAM" id="SignalP"/>
    </source>
</evidence>
<evidence type="ECO:0000256" key="8">
    <source>
        <dbReference type="ARBA" id="ARBA00023237"/>
    </source>
</evidence>
<dbReference type="CDD" id="cd01347">
    <property type="entry name" value="ligand_gated_channel"/>
    <property type="match status" value="1"/>
</dbReference>
<dbReference type="Gene3D" id="2.170.130.10">
    <property type="entry name" value="TonB-dependent receptor, plug domain"/>
    <property type="match status" value="1"/>
</dbReference>
<keyword evidence="4 9" id="KW-0812">Transmembrane</keyword>
<dbReference type="InterPro" id="IPR039426">
    <property type="entry name" value="TonB-dep_rcpt-like"/>
</dbReference>
<dbReference type="SUPFAM" id="SSF56935">
    <property type="entry name" value="Porins"/>
    <property type="match status" value="1"/>
</dbReference>
<dbReference type="InterPro" id="IPR010917">
    <property type="entry name" value="TonB_rcpt_CS"/>
</dbReference>
<dbReference type="Pfam" id="PF07715">
    <property type="entry name" value="Plug"/>
    <property type="match status" value="1"/>
</dbReference>
<keyword evidence="2 9" id="KW-0813">Transport</keyword>
<evidence type="ECO:0000259" key="14">
    <source>
        <dbReference type="Pfam" id="PF07715"/>
    </source>
</evidence>
<reference evidence="15 16" key="1">
    <citation type="submission" date="2017-02" db="EMBL/GenBank/DDBJ databases">
        <title>Pseudoalteromonas ulvae TC14 Genome.</title>
        <authorList>
            <person name="Molmeret M."/>
        </authorList>
    </citation>
    <scope>NUCLEOTIDE SEQUENCE [LARGE SCALE GENOMIC DNA]</scope>
    <source>
        <strain evidence="15">TC14</strain>
    </source>
</reference>
<protein>
    <submittedName>
        <fullName evidence="15">TonB-dependent receptor</fullName>
    </submittedName>
</protein>
<evidence type="ECO:0000256" key="4">
    <source>
        <dbReference type="ARBA" id="ARBA00022692"/>
    </source>
</evidence>
<comment type="subcellular location">
    <subcellularLocation>
        <location evidence="1 9">Cell outer membrane</location>
        <topology evidence="1 9">Multi-pass membrane protein</topology>
    </subcellularLocation>
</comment>
<sequence length="872" mass="95573">MSRATQFSLSKLAIAISSCSLLLTANTHAQEEEIEKIEITGSHIKRTDLAGPSPVSSLSAADIANTGATDLIALFAKLPISGQGTFSTQANSSDDTANGGSSVSLRGLGADSTLILVNGRRVSVSPFAKGIDTAFVDINNIPVSAIKRVDILKDGASATYGSDAVAGVINIVLRDDIDGAEISAKIGGTADGGGGEDNLSIVWGNTTDKSNHTFILDYFSRDEVLYADRDYAKSSNQSALNPNDPFATDFRSSSGIPGTIALKSDPTNRIPDTFGADVCPAEDIVGTLCRYDYAPYMTMVPSTERFSFNYLGKYEINDSLRAFAELNGQNSKVTIKGAGSPSFNELFMDGDNVNHPFANMPEHEFFGQDLTMRRRMVDIGNRKKEVDSDYLRTVLGLKGEVGDWSWEAAYSYIKSKSVERGVDGFPNSRRVQEAIDNGSWDPFEPSKNSQQALDFIETTTTRVGKSTNRIWDAKISGPLMDISTGEVMVAIGVEHRKETISDNPDDQFLRGEVFGTEATQANGERDNTAVFAELAIPVMDNFEMQFAIRHEDYSDFGTTTDPKVSFLWSATEDVSLRGSWGTAFRAPSLAQLGLGRTDESPNLVDKLRCDAIGNINKACEPQEYTAIFEGNPDLGPEESQSYNLGLIYNVTENLDFSVDYYSYDIENIIDSDTQHLLNTKGLDSSVVQRIPTGIAGDPGEIVQIFDRFQNIGDLSTTGLDLDLKYRLPTEMGDFKFSYILNYVIDFKDERPDGQGGKRTNIAEGDFEQPQYRWTAGVDWSKDDMTAYLGINFIDSFKQQEAVQQDGMSDVDSMMTVDTSFNYHGIENTVFTVGVTNLLNEEPPFAYHDFMGFAVNVHSGQGRFAYLQASYKF</sequence>
<comment type="caution">
    <text evidence="15">The sequence shown here is derived from an EMBL/GenBank/DDBJ whole genome shotgun (WGS) entry which is preliminary data.</text>
</comment>
<dbReference type="Gene3D" id="2.40.170.20">
    <property type="entry name" value="TonB-dependent receptor, beta-barrel domain"/>
    <property type="match status" value="1"/>
</dbReference>
<dbReference type="Pfam" id="PF00593">
    <property type="entry name" value="TonB_dep_Rec_b-barrel"/>
    <property type="match status" value="1"/>
</dbReference>
<keyword evidence="7 9" id="KW-0472">Membrane</keyword>
<dbReference type="PANTHER" id="PTHR47234:SF2">
    <property type="entry name" value="TONB-DEPENDENT RECEPTOR"/>
    <property type="match status" value="1"/>
</dbReference>
<feature type="domain" description="TonB-dependent receptor plug" evidence="14">
    <location>
        <begin position="52"/>
        <end position="168"/>
    </location>
</feature>
<feature type="signal peptide" evidence="12">
    <location>
        <begin position="1"/>
        <end position="29"/>
    </location>
</feature>
<evidence type="ECO:0000256" key="5">
    <source>
        <dbReference type="ARBA" id="ARBA00022729"/>
    </source>
</evidence>
<evidence type="ECO:0000313" key="15">
    <source>
        <dbReference type="EMBL" id="OUL59446.1"/>
    </source>
</evidence>
<keyword evidence="5 12" id="KW-0732">Signal</keyword>
<keyword evidence="15" id="KW-0675">Receptor</keyword>
<evidence type="ECO:0000313" key="16">
    <source>
        <dbReference type="Proteomes" id="UP000194841"/>
    </source>
</evidence>
<name>A0A244CVJ1_PSEDV</name>
<dbReference type="InterPro" id="IPR037066">
    <property type="entry name" value="Plug_dom_sf"/>
</dbReference>
<dbReference type="InterPro" id="IPR012910">
    <property type="entry name" value="Plug_dom"/>
</dbReference>
<evidence type="ECO:0000259" key="13">
    <source>
        <dbReference type="Pfam" id="PF00593"/>
    </source>
</evidence>
<evidence type="ECO:0000256" key="6">
    <source>
        <dbReference type="ARBA" id="ARBA00023077"/>
    </source>
</evidence>
<evidence type="ECO:0000256" key="10">
    <source>
        <dbReference type="PROSITE-ProRule" id="PRU10144"/>
    </source>
</evidence>